<protein>
    <recommendedName>
        <fullName evidence="2">Cell wall-active antibiotics response LiaF-like C-terminal domain-containing protein</fullName>
    </recommendedName>
</protein>
<dbReference type="AlphaFoldDB" id="A0A916YS90"/>
<dbReference type="Proteomes" id="UP000612456">
    <property type="component" value="Unassembled WGS sequence"/>
</dbReference>
<sequence length="231" mass="25760">MIKKVLRNPFTGLAAAGTTIYLIISGTGYGYYDPLVWLGIGFLVSCFRSRLRWIAIIPWTVMLIMLSEGLQLYLPGVLAGAALSYTGYILLADKRSFLQKKPDTGMRVRIGRVSLRERFGDVMIRPVEIEDLSVPFGLGDVHIDLSQAIAAEGERTVVVDRIAGNVAVYLPYDLSARVEVNMFYGSLDIPGLTRERVEFRFRTETADYTQAGRKVRVVLTSVIGDVTVRYL</sequence>
<keyword evidence="1" id="KW-1133">Transmembrane helix</keyword>
<name>A0A916YS90_9BACL</name>
<evidence type="ECO:0000259" key="2">
    <source>
        <dbReference type="Pfam" id="PF09922"/>
    </source>
</evidence>
<reference evidence="3" key="1">
    <citation type="journal article" date="2014" name="Int. J. Syst. Evol. Microbiol.">
        <title>Complete genome sequence of Corynebacterium casei LMG S-19264T (=DSM 44701T), isolated from a smear-ripened cheese.</title>
        <authorList>
            <consortium name="US DOE Joint Genome Institute (JGI-PGF)"/>
            <person name="Walter F."/>
            <person name="Albersmeier A."/>
            <person name="Kalinowski J."/>
            <person name="Ruckert C."/>
        </authorList>
    </citation>
    <scope>NUCLEOTIDE SEQUENCE</scope>
    <source>
        <strain evidence="3">CGMCC 1.15178</strain>
    </source>
</reference>
<evidence type="ECO:0000256" key="1">
    <source>
        <dbReference type="SAM" id="Phobius"/>
    </source>
</evidence>
<reference evidence="3" key="2">
    <citation type="submission" date="2020-09" db="EMBL/GenBank/DDBJ databases">
        <authorList>
            <person name="Sun Q."/>
            <person name="Zhou Y."/>
        </authorList>
    </citation>
    <scope>NUCLEOTIDE SEQUENCE</scope>
    <source>
        <strain evidence="3">CGMCC 1.15178</strain>
    </source>
</reference>
<feature type="transmembrane region" description="Helical" evidence="1">
    <location>
        <begin position="73"/>
        <end position="91"/>
    </location>
</feature>
<dbReference type="NCBIfam" id="NF040535">
    <property type="entry name" value="LiaF_C_term"/>
    <property type="match status" value="1"/>
</dbReference>
<gene>
    <name evidence="3" type="ORF">GCM10010911_15210</name>
</gene>
<keyword evidence="1" id="KW-0812">Transmembrane</keyword>
<comment type="caution">
    <text evidence="3">The sequence shown here is derived from an EMBL/GenBank/DDBJ whole genome shotgun (WGS) entry which is preliminary data.</text>
</comment>
<evidence type="ECO:0000313" key="4">
    <source>
        <dbReference type="Proteomes" id="UP000612456"/>
    </source>
</evidence>
<keyword evidence="4" id="KW-1185">Reference proteome</keyword>
<dbReference type="InterPro" id="IPR024425">
    <property type="entry name" value="LiaF-like_C"/>
</dbReference>
<feature type="domain" description="Cell wall-active antibiotics response LiaF-like C-terminal" evidence="2">
    <location>
        <begin position="125"/>
        <end position="228"/>
    </location>
</feature>
<dbReference type="RefSeq" id="WP_188990602.1">
    <property type="nucleotide sequence ID" value="NZ_BMHP01000001.1"/>
</dbReference>
<dbReference type="InterPro" id="IPR047793">
    <property type="entry name" value="LiaF_C"/>
</dbReference>
<dbReference type="Pfam" id="PF09922">
    <property type="entry name" value="LiaF-like_C"/>
    <property type="match status" value="1"/>
</dbReference>
<evidence type="ECO:0000313" key="3">
    <source>
        <dbReference type="EMBL" id="GGD58372.1"/>
    </source>
</evidence>
<proteinExistence type="predicted"/>
<dbReference type="EMBL" id="BMHP01000001">
    <property type="protein sequence ID" value="GGD58372.1"/>
    <property type="molecule type" value="Genomic_DNA"/>
</dbReference>
<organism evidence="3 4">
    <name type="scientific">Paenibacillus nasutitermitis</name>
    <dbReference type="NCBI Taxonomy" id="1652958"/>
    <lineage>
        <taxon>Bacteria</taxon>
        <taxon>Bacillati</taxon>
        <taxon>Bacillota</taxon>
        <taxon>Bacilli</taxon>
        <taxon>Bacillales</taxon>
        <taxon>Paenibacillaceae</taxon>
        <taxon>Paenibacillus</taxon>
    </lineage>
</organism>
<keyword evidence="1" id="KW-0472">Membrane</keyword>
<feature type="transmembrane region" description="Helical" evidence="1">
    <location>
        <begin position="20"/>
        <end position="44"/>
    </location>
</feature>
<accession>A0A916YS90</accession>